<dbReference type="InterPro" id="IPR042242">
    <property type="entry name" value="RecO_C"/>
</dbReference>
<keyword evidence="4 8" id="KW-0227">DNA damage</keyword>
<evidence type="ECO:0000256" key="4">
    <source>
        <dbReference type="ARBA" id="ARBA00022763"/>
    </source>
</evidence>
<comment type="caution">
    <text evidence="10">The sequence shown here is derived from an EMBL/GenBank/DDBJ whole genome shotgun (WGS) entry which is preliminary data.</text>
</comment>
<dbReference type="Proteomes" id="UP000268033">
    <property type="component" value="Unassembled WGS sequence"/>
</dbReference>
<dbReference type="RefSeq" id="WP_050660682.1">
    <property type="nucleotide sequence ID" value="NZ_JBLXAC010000007.1"/>
</dbReference>
<dbReference type="Gene3D" id="1.20.1440.120">
    <property type="entry name" value="Recombination protein O, C-terminal domain"/>
    <property type="match status" value="1"/>
</dbReference>
<evidence type="ECO:0000313" key="11">
    <source>
        <dbReference type="Proteomes" id="UP000268033"/>
    </source>
</evidence>
<dbReference type="InterPro" id="IPR003717">
    <property type="entry name" value="RecO"/>
</dbReference>
<comment type="function">
    <text evidence="1 8">Involved in DNA repair and RecF pathway recombination.</text>
</comment>
<dbReference type="InterPro" id="IPR022572">
    <property type="entry name" value="DNA_rep/recomb_RecO_N"/>
</dbReference>
<organism evidence="10 11">
    <name type="scientific">Gallaecimonas pentaromativorans</name>
    <dbReference type="NCBI Taxonomy" id="584787"/>
    <lineage>
        <taxon>Bacteria</taxon>
        <taxon>Pseudomonadati</taxon>
        <taxon>Pseudomonadota</taxon>
        <taxon>Gammaproteobacteria</taxon>
        <taxon>Enterobacterales</taxon>
        <taxon>Gallaecimonadaceae</taxon>
        <taxon>Gallaecimonas</taxon>
    </lineage>
</organism>
<gene>
    <name evidence="8" type="primary">recO</name>
    <name evidence="10" type="ORF">EDC28_1015</name>
</gene>
<evidence type="ECO:0000256" key="8">
    <source>
        <dbReference type="HAMAP-Rule" id="MF_00201"/>
    </source>
</evidence>
<dbReference type="STRING" id="584787.GCA_001247655_02147"/>
<dbReference type="PANTHER" id="PTHR33991">
    <property type="entry name" value="DNA REPAIR PROTEIN RECO"/>
    <property type="match status" value="1"/>
</dbReference>
<evidence type="ECO:0000256" key="5">
    <source>
        <dbReference type="ARBA" id="ARBA00023172"/>
    </source>
</evidence>
<dbReference type="Pfam" id="PF11967">
    <property type="entry name" value="RecO_N"/>
    <property type="match status" value="1"/>
</dbReference>
<dbReference type="SUPFAM" id="SSF50249">
    <property type="entry name" value="Nucleic acid-binding proteins"/>
    <property type="match status" value="1"/>
</dbReference>
<dbReference type="Gene3D" id="2.40.50.140">
    <property type="entry name" value="Nucleic acid-binding proteins"/>
    <property type="match status" value="1"/>
</dbReference>
<dbReference type="NCBIfam" id="TIGR00613">
    <property type="entry name" value="reco"/>
    <property type="match status" value="1"/>
</dbReference>
<dbReference type="AlphaFoldDB" id="A0A3N1PQ35"/>
<feature type="domain" description="DNA replication/recombination mediator RecO N-terminal" evidence="9">
    <location>
        <begin position="4"/>
        <end position="71"/>
    </location>
</feature>
<dbReference type="EMBL" id="RJUL01000001">
    <property type="protein sequence ID" value="ROQ30319.1"/>
    <property type="molecule type" value="Genomic_DNA"/>
</dbReference>
<dbReference type="PANTHER" id="PTHR33991:SF1">
    <property type="entry name" value="DNA REPAIR PROTEIN RECO"/>
    <property type="match status" value="1"/>
</dbReference>
<comment type="similarity">
    <text evidence="2 8">Belongs to the RecO family.</text>
</comment>
<dbReference type="OrthoDB" id="9804792at2"/>
<evidence type="ECO:0000256" key="6">
    <source>
        <dbReference type="ARBA" id="ARBA00023204"/>
    </source>
</evidence>
<dbReference type="InterPro" id="IPR037278">
    <property type="entry name" value="ARFGAP/RecO"/>
</dbReference>
<evidence type="ECO:0000256" key="3">
    <source>
        <dbReference type="ARBA" id="ARBA00021310"/>
    </source>
</evidence>
<keyword evidence="11" id="KW-1185">Reference proteome</keyword>
<reference evidence="10 11" key="1">
    <citation type="submission" date="2018-11" db="EMBL/GenBank/DDBJ databases">
        <title>Genomic Encyclopedia of Type Strains, Phase IV (KMG-IV): sequencing the most valuable type-strain genomes for metagenomic binning, comparative biology and taxonomic classification.</title>
        <authorList>
            <person name="Goeker M."/>
        </authorList>
    </citation>
    <scope>NUCLEOTIDE SEQUENCE [LARGE SCALE GENOMIC DNA]</scope>
    <source>
        <strain evidence="10 11">DSM 21945</strain>
    </source>
</reference>
<keyword evidence="5 8" id="KW-0233">DNA recombination</keyword>
<evidence type="ECO:0000259" key="9">
    <source>
        <dbReference type="Pfam" id="PF11967"/>
    </source>
</evidence>
<keyword evidence="6 8" id="KW-0234">DNA repair</keyword>
<dbReference type="GO" id="GO:0006310">
    <property type="term" value="P:DNA recombination"/>
    <property type="evidence" value="ECO:0007669"/>
    <property type="project" value="UniProtKB-UniRule"/>
</dbReference>
<name>A0A3N1PQ35_9GAMM</name>
<dbReference type="HAMAP" id="MF_00201">
    <property type="entry name" value="RecO"/>
    <property type="match status" value="1"/>
</dbReference>
<dbReference type="Pfam" id="PF02565">
    <property type="entry name" value="RecO_C"/>
    <property type="match status" value="1"/>
</dbReference>
<proteinExistence type="inferred from homology"/>
<evidence type="ECO:0000256" key="7">
    <source>
        <dbReference type="ARBA" id="ARBA00033409"/>
    </source>
</evidence>
<dbReference type="GO" id="GO:0006302">
    <property type="term" value="P:double-strand break repair"/>
    <property type="evidence" value="ECO:0007669"/>
    <property type="project" value="TreeGrafter"/>
</dbReference>
<evidence type="ECO:0000256" key="1">
    <source>
        <dbReference type="ARBA" id="ARBA00003065"/>
    </source>
</evidence>
<dbReference type="SUPFAM" id="SSF57863">
    <property type="entry name" value="ArfGap/RecO-like zinc finger"/>
    <property type="match status" value="1"/>
</dbReference>
<evidence type="ECO:0000313" key="10">
    <source>
        <dbReference type="EMBL" id="ROQ30319.1"/>
    </source>
</evidence>
<dbReference type="GO" id="GO:0043590">
    <property type="term" value="C:bacterial nucleoid"/>
    <property type="evidence" value="ECO:0007669"/>
    <property type="project" value="TreeGrafter"/>
</dbReference>
<accession>A0A3N1PQ35</accession>
<evidence type="ECO:0000256" key="2">
    <source>
        <dbReference type="ARBA" id="ARBA00007452"/>
    </source>
</evidence>
<protein>
    <recommendedName>
        <fullName evidence="3 8">DNA repair protein RecO</fullName>
    </recommendedName>
    <alternativeName>
        <fullName evidence="7 8">Recombination protein O</fullName>
    </alternativeName>
</protein>
<sequence>MAQGAYVLHRRPYLDDAALAELLLEDDSRVGAVVRGMAAKKSHKRAAMQPFVLLELTLAGQGDLKNARSIDVKTAHPLTGNALYAGFYVNELLIRLVPRGVETDGLFRLYQQTLLALSSADVEPVLRRFELSLCHRLGYGVDLWRDTQGQPLNPQGRYQLLPEEGLVSDVKGPYPGQALLAMAQDLWQDEDTRRIAKHFCRALLAPHLGDKPLKSRELFRLAGGVQ</sequence>
<dbReference type="InterPro" id="IPR012340">
    <property type="entry name" value="NA-bd_OB-fold"/>
</dbReference>